<reference evidence="1" key="1">
    <citation type="journal article" date="2021" name="Proc. Natl. Acad. Sci. U.S.A.">
        <title>A Catalog of Tens of Thousands of Viruses from Human Metagenomes Reveals Hidden Associations with Chronic Diseases.</title>
        <authorList>
            <person name="Tisza M.J."/>
            <person name="Buck C.B."/>
        </authorList>
    </citation>
    <scope>NUCLEOTIDE SEQUENCE</scope>
    <source>
        <strain evidence="1">CtpeS3</strain>
    </source>
</reference>
<proteinExistence type="predicted"/>
<dbReference type="EMBL" id="BK015845">
    <property type="protein sequence ID" value="DAE27788.1"/>
    <property type="molecule type" value="Genomic_DNA"/>
</dbReference>
<organism evidence="1">
    <name type="scientific">virus sp. ctpeS3</name>
    <dbReference type="NCBI Taxonomy" id="2826815"/>
    <lineage>
        <taxon>Viruses</taxon>
    </lineage>
</organism>
<sequence>MERLTESNPAWIDDELWESACEPDCEEIDAAYRKLKEYEDLEEQGRLVKLPCKVGDTVYVKLASYCEEKYAEAKVRDFNHFISCGFCVVVTSKHFDKQNIPFTEFGKTVFLTKSEAEAKLKELRGGEDE</sequence>
<accession>A0A8S5R9X9</accession>
<protein>
    <submittedName>
        <fullName evidence="1">Uncharacterized protein</fullName>
    </submittedName>
</protein>
<evidence type="ECO:0000313" key="1">
    <source>
        <dbReference type="EMBL" id="DAE27788.1"/>
    </source>
</evidence>
<name>A0A8S5R9X9_9VIRU</name>